<sequence>MFPLTFASESVAAFLYVSLVVRNCLAATFLENTGKESTYKILTLPISNQKLPFPFASLCFSSLKFPSDVFHCFLFRCCFCRRFSCCSRLLGSHVSGKHRQREHT</sequence>
<proteinExistence type="predicted"/>
<reference evidence="3" key="1">
    <citation type="submission" date="2016-11" db="UniProtKB">
        <authorList>
            <consortium name="WormBaseParasite"/>
        </authorList>
    </citation>
    <scope>IDENTIFICATION</scope>
</reference>
<dbReference type="WBParaSite" id="Csp11.Scaffold630.g20305.t1">
    <property type="protein sequence ID" value="Csp11.Scaffold630.g20305.t1"/>
    <property type="gene ID" value="Csp11.Scaffold630.g20305"/>
</dbReference>
<evidence type="ECO:0000313" key="2">
    <source>
        <dbReference type="Proteomes" id="UP000095282"/>
    </source>
</evidence>
<organism evidence="2 3">
    <name type="scientific">Caenorhabditis tropicalis</name>
    <dbReference type="NCBI Taxonomy" id="1561998"/>
    <lineage>
        <taxon>Eukaryota</taxon>
        <taxon>Metazoa</taxon>
        <taxon>Ecdysozoa</taxon>
        <taxon>Nematoda</taxon>
        <taxon>Chromadorea</taxon>
        <taxon>Rhabditida</taxon>
        <taxon>Rhabditina</taxon>
        <taxon>Rhabditomorpha</taxon>
        <taxon>Rhabditoidea</taxon>
        <taxon>Rhabditidae</taxon>
        <taxon>Peloderinae</taxon>
        <taxon>Caenorhabditis</taxon>
    </lineage>
</organism>
<evidence type="ECO:0000256" key="1">
    <source>
        <dbReference type="SAM" id="SignalP"/>
    </source>
</evidence>
<evidence type="ECO:0000313" key="3">
    <source>
        <dbReference type="WBParaSite" id="Csp11.Scaffold630.g20305.t1"/>
    </source>
</evidence>
<dbReference type="AlphaFoldDB" id="A0A1I7UXF4"/>
<keyword evidence="1" id="KW-0732">Signal</keyword>
<feature type="chain" id="PRO_5009309617" evidence="1">
    <location>
        <begin position="27"/>
        <end position="104"/>
    </location>
</feature>
<feature type="signal peptide" evidence="1">
    <location>
        <begin position="1"/>
        <end position="26"/>
    </location>
</feature>
<protein>
    <submittedName>
        <fullName evidence="3">Secreted protein</fullName>
    </submittedName>
</protein>
<keyword evidence="2" id="KW-1185">Reference proteome</keyword>
<accession>A0A1I7UXF4</accession>
<name>A0A1I7UXF4_9PELO</name>
<dbReference type="Proteomes" id="UP000095282">
    <property type="component" value="Unplaced"/>
</dbReference>